<dbReference type="NCBIfam" id="NF006134">
    <property type="entry name" value="PRK08279.1"/>
    <property type="match status" value="1"/>
</dbReference>
<feature type="domain" description="AMP-dependent synthetase/ligase" evidence="9">
    <location>
        <begin position="63"/>
        <end position="385"/>
    </location>
</feature>
<organism evidence="11 12">
    <name type="scientific">Polypterus senegalus</name>
    <name type="common">Senegal bichir</name>
    <dbReference type="NCBI Taxonomy" id="55291"/>
    <lineage>
        <taxon>Eukaryota</taxon>
        <taxon>Metazoa</taxon>
        <taxon>Chordata</taxon>
        <taxon>Craniata</taxon>
        <taxon>Vertebrata</taxon>
        <taxon>Euteleostomi</taxon>
        <taxon>Actinopterygii</taxon>
        <taxon>Polypteriformes</taxon>
        <taxon>Polypteridae</taxon>
        <taxon>Polypterus</taxon>
    </lineage>
</organism>
<comment type="catalytic activity">
    <reaction evidence="6">
        <text>a very long-chain fatty acid + ATP + CoA = a very long-chain fatty acyl-CoA + AMP + diphosphate</text>
        <dbReference type="Rhea" id="RHEA:54536"/>
        <dbReference type="ChEBI" id="CHEBI:30616"/>
        <dbReference type="ChEBI" id="CHEBI:33019"/>
        <dbReference type="ChEBI" id="CHEBI:57287"/>
        <dbReference type="ChEBI" id="CHEBI:58950"/>
        <dbReference type="ChEBI" id="CHEBI:138261"/>
        <dbReference type="ChEBI" id="CHEBI:456215"/>
    </reaction>
    <physiologicalReaction direction="left-to-right" evidence="6">
        <dbReference type="Rhea" id="RHEA:54537"/>
    </physiologicalReaction>
</comment>
<evidence type="ECO:0000256" key="4">
    <source>
        <dbReference type="ARBA" id="ARBA00023098"/>
    </source>
</evidence>
<feature type="non-terminal residue" evidence="11">
    <location>
        <position position="620"/>
    </location>
</feature>
<evidence type="ECO:0000259" key="9">
    <source>
        <dbReference type="Pfam" id="PF00501"/>
    </source>
</evidence>
<evidence type="ECO:0000313" key="12">
    <source>
        <dbReference type="Proteomes" id="UP001166052"/>
    </source>
</evidence>
<evidence type="ECO:0000256" key="3">
    <source>
        <dbReference type="ARBA" id="ARBA00022832"/>
    </source>
</evidence>
<comment type="catalytic activity">
    <reaction evidence="8">
        <text>tetracosanoate + ATP + CoA = tetracosanoyl-CoA + AMP + diphosphate</text>
        <dbReference type="Rhea" id="RHEA:33639"/>
        <dbReference type="ChEBI" id="CHEBI:30616"/>
        <dbReference type="ChEBI" id="CHEBI:31014"/>
        <dbReference type="ChEBI" id="CHEBI:33019"/>
        <dbReference type="ChEBI" id="CHEBI:57287"/>
        <dbReference type="ChEBI" id="CHEBI:65052"/>
        <dbReference type="ChEBI" id="CHEBI:456215"/>
    </reaction>
    <physiologicalReaction direction="left-to-right" evidence="8">
        <dbReference type="Rhea" id="RHEA:33640"/>
    </physiologicalReaction>
</comment>
<comment type="caution">
    <text evidence="11">The sequence shown here is derived from an EMBL/GenBank/DDBJ whole genome shotgun (WGS) entry which is preliminary data.</text>
</comment>
<dbReference type="Pfam" id="PF00501">
    <property type="entry name" value="AMP-binding"/>
    <property type="match status" value="1"/>
</dbReference>
<proteinExistence type="inferred from homology"/>
<protein>
    <recommendedName>
        <fullName evidence="5">long-chain-fatty-acid--CoA ligase</fullName>
        <ecNumber evidence="5">6.2.1.3</ecNumber>
    </recommendedName>
    <alternativeName>
        <fullName evidence="7">Long-chain-fatty-acid--CoA ligase</fullName>
    </alternativeName>
</protein>
<feature type="domain" description="AMP-binding enzyme C-terminal" evidence="10">
    <location>
        <begin position="500"/>
        <end position="572"/>
    </location>
</feature>
<keyword evidence="4" id="KW-0443">Lipid metabolism</keyword>
<evidence type="ECO:0000259" key="10">
    <source>
        <dbReference type="Pfam" id="PF13193"/>
    </source>
</evidence>
<dbReference type="InterPro" id="IPR000873">
    <property type="entry name" value="AMP-dep_synth/lig_dom"/>
</dbReference>
<name>A0ABS2YV28_POLSE</name>
<gene>
    <name evidence="11" type="primary">Slc27a2_0</name>
    <name evidence="11" type="ORF">GTO92_0003468</name>
</gene>
<dbReference type="Proteomes" id="UP001166052">
    <property type="component" value="Unassembled WGS sequence"/>
</dbReference>
<evidence type="ECO:0000256" key="2">
    <source>
        <dbReference type="ARBA" id="ARBA00022598"/>
    </source>
</evidence>
<keyword evidence="12" id="KW-1185">Reference proteome</keyword>
<dbReference type="Gene3D" id="3.30.300.30">
    <property type="match status" value="1"/>
</dbReference>
<dbReference type="PANTHER" id="PTHR43107">
    <property type="entry name" value="LONG-CHAIN FATTY ACID TRANSPORT PROTEIN"/>
    <property type="match status" value="1"/>
</dbReference>
<dbReference type="PROSITE" id="PS00455">
    <property type="entry name" value="AMP_BINDING"/>
    <property type="match status" value="1"/>
</dbReference>
<evidence type="ECO:0000256" key="6">
    <source>
        <dbReference type="ARBA" id="ARBA00036527"/>
    </source>
</evidence>
<keyword evidence="2" id="KW-0436">Ligase</keyword>
<comment type="similarity">
    <text evidence="1">Belongs to the ATP-dependent AMP-binding enzyme family.</text>
</comment>
<dbReference type="SUPFAM" id="SSF56801">
    <property type="entry name" value="Acetyl-CoA synthetase-like"/>
    <property type="match status" value="1"/>
</dbReference>
<sequence length="620" mass="70048">MYALLATLVASVAIVPLLLHWLSPYFIQDLRYFITIVRKSFELKAYARRVPYYSVLDRFLDMVNKHPDKPHIIFEHKTYTYRDMDKQSNKVARVLKEHVGVKRDDVVALFLSNEPAFIWFWLGSAKLGCAAAFLNYNIRAKSLLHCFACCGAKVLIVGSEFKSPVEEVLPELREQNVTVCFIDDGSIMPGCVNLSGEINQASDEPIPQSQRNDITSKSIAAFIYTSGTTGLPKAAIINHERLWLGACILGTIGFNSKDVIYVNLPLYHSAGFTLGFNGATAEGGTVVLRRKFSASQFWDDCRKYNVTIIQYIGEVLRYLCNVPKKDNDRDHMVRLAIGNGARPEVWKEFLNRFGKMVVTEFYGATEGNVGFINYTNKIGAVGRQFFLHKLAASYAIIKYDAEKEEPIRNSQGLCIPAARGQPGLLVCKISNVTPFSGYVKNEQQTEKKKLRNVFRKGDLYFNSGDLLKVDKDNFIYFQDRLGETFRWKGENVATTEVSDILSMVDCFEEANAYGVSVPGNEGRIGMAAVKLKEGKEFESNKVCKHVMSHLPGYARPRFLRIQNSLEITGTFKQMKCKLVQEGFNPATIQDPLYFLDESTENYVPITQDIYNSILSKEMKL</sequence>
<dbReference type="InterPro" id="IPR020845">
    <property type="entry name" value="AMP-binding_CS"/>
</dbReference>
<evidence type="ECO:0000256" key="5">
    <source>
        <dbReference type="ARBA" id="ARBA00026121"/>
    </source>
</evidence>
<dbReference type="Pfam" id="PF13193">
    <property type="entry name" value="AMP-binding_C"/>
    <property type="match status" value="1"/>
</dbReference>
<feature type="non-terminal residue" evidence="11">
    <location>
        <position position="1"/>
    </location>
</feature>
<dbReference type="EC" id="6.2.1.3" evidence="5"/>
<dbReference type="InterPro" id="IPR025110">
    <property type="entry name" value="AMP-bd_C"/>
</dbReference>
<dbReference type="PANTHER" id="PTHR43107:SF4">
    <property type="entry name" value="LONG-CHAIN FATTY ACID TRANSPORT PROTEIN 2"/>
    <property type="match status" value="1"/>
</dbReference>
<evidence type="ECO:0000313" key="11">
    <source>
        <dbReference type="EMBL" id="MBN3290111.1"/>
    </source>
</evidence>
<dbReference type="InterPro" id="IPR042099">
    <property type="entry name" value="ANL_N_sf"/>
</dbReference>
<dbReference type="InterPro" id="IPR045851">
    <property type="entry name" value="AMP-bd_C_sf"/>
</dbReference>
<evidence type="ECO:0000256" key="7">
    <source>
        <dbReference type="ARBA" id="ARBA00041297"/>
    </source>
</evidence>
<evidence type="ECO:0000256" key="8">
    <source>
        <dbReference type="ARBA" id="ARBA00048666"/>
    </source>
</evidence>
<reference evidence="11" key="1">
    <citation type="journal article" date="2021" name="Cell">
        <title>Tracing the genetic footprints of vertebrate landing in non-teleost ray-finned fishes.</title>
        <authorList>
            <person name="Bi X."/>
            <person name="Wang K."/>
            <person name="Yang L."/>
            <person name="Pan H."/>
            <person name="Jiang H."/>
            <person name="Wei Q."/>
            <person name="Fang M."/>
            <person name="Yu H."/>
            <person name="Zhu C."/>
            <person name="Cai Y."/>
            <person name="He Y."/>
            <person name="Gan X."/>
            <person name="Zeng H."/>
            <person name="Yu D."/>
            <person name="Zhu Y."/>
            <person name="Jiang H."/>
            <person name="Qiu Q."/>
            <person name="Yang H."/>
            <person name="Zhang Y.E."/>
            <person name="Wang W."/>
            <person name="Zhu M."/>
            <person name="He S."/>
            <person name="Zhang G."/>
        </authorList>
    </citation>
    <scope>NUCLEOTIDE SEQUENCE</scope>
    <source>
        <strain evidence="11">Bchr_001</strain>
    </source>
</reference>
<dbReference type="EMBL" id="JAAWVN010006541">
    <property type="protein sequence ID" value="MBN3290111.1"/>
    <property type="molecule type" value="Genomic_DNA"/>
</dbReference>
<evidence type="ECO:0000256" key="1">
    <source>
        <dbReference type="ARBA" id="ARBA00006432"/>
    </source>
</evidence>
<dbReference type="Gene3D" id="3.40.50.12780">
    <property type="entry name" value="N-terminal domain of ligase-like"/>
    <property type="match status" value="1"/>
</dbReference>
<keyword evidence="3" id="KW-0276">Fatty acid metabolism</keyword>
<accession>A0ABS2YV28</accession>